<dbReference type="GO" id="GO:0045040">
    <property type="term" value="P:protein insertion into mitochondrial outer membrane"/>
    <property type="evidence" value="ECO:0007669"/>
    <property type="project" value="InterPro"/>
</dbReference>
<reference evidence="1 2" key="1">
    <citation type="submission" date="2016-05" db="EMBL/GenBank/DDBJ databases">
        <title>Comparative genomics of biotechnologically important yeasts.</title>
        <authorList>
            <consortium name="DOE Joint Genome Institute"/>
            <person name="Riley R."/>
            <person name="Haridas S."/>
            <person name="Wolfe K.H."/>
            <person name="Lopes M.R."/>
            <person name="Hittinger C.T."/>
            <person name="Goker M."/>
            <person name="Salamov A."/>
            <person name="Wisecaver J."/>
            <person name="Long T.M."/>
            <person name="Aerts A.L."/>
            <person name="Barry K."/>
            <person name="Choi C."/>
            <person name="Clum A."/>
            <person name="Coughlan A.Y."/>
            <person name="Deshpande S."/>
            <person name="Douglass A.P."/>
            <person name="Hanson S.J."/>
            <person name="Klenk H.-P."/>
            <person name="LaButti K."/>
            <person name="Lapidus A."/>
            <person name="Lindquist E."/>
            <person name="Lipzen A."/>
            <person name="Meier-kolthoff J.P."/>
            <person name="Ohm R.A."/>
            <person name="Otillar R.P."/>
            <person name="Pangilinan J."/>
            <person name="Peng Y."/>
            <person name="Rokas A."/>
            <person name="Rosa C.A."/>
            <person name="Scheuner C."/>
            <person name="Sibirny A.A."/>
            <person name="Slot J.C."/>
            <person name="Stielow J.B."/>
            <person name="Sun H."/>
            <person name="Kurtzman C.P."/>
            <person name="Blackwell M."/>
            <person name="Grigoriev I.V."/>
            <person name="Jeffries T.W."/>
        </authorList>
    </citation>
    <scope>NUCLEOTIDE SEQUENCE [LARGE SCALE GENOMIC DNA]</scope>
    <source>
        <strain evidence="1 2">NRRL YB-4993</strain>
    </source>
</reference>
<name>A0A1A0H9U8_9ASCO</name>
<evidence type="ECO:0000313" key="1">
    <source>
        <dbReference type="EMBL" id="OBA20657.1"/>
    </source>
</evidence>
<dbReference type="GO" id="GO:0005741">
    <property type="term" value="C:mitochondrial outer membrane"/>
    <property type="evidence" value="ECO:0007669"/>
    <property type="project" value="TreeGrafter"/>
</dbReference>
<dbReference type="EMBL" id="LXTC01000004">
    <property type="protein sequence ID" value="OBA20657.1"/>
    <property type="molecule type" value="Genomic_DNA"/>
</dbReference>
<proteinExistence type="predicted"/>
<dbReference type="Proteomes" id="UP000092555">
    <property type="component" value="Unassembled WGS sequence"/>
</dbReference>
<gene>
    <name evidence="1" type="ORF">METBIDRAFT_32626</name>
</gene>
<comment type="caution">
    <text evidence="1">The sequence shown here is derived from an EMBL/GenBank/DDBJ whole genome shotgun (WGS) entry which is preliminary data.</text>
</comment>
<dbReference type="AlphaFoldDB" id="A0A1A0H9U8"/>
<sequence length="79" mass="9613">MSAGLLHESNPHYEYHMEEDSDYYSESDSEYDLLAQRHWEASIEQITELVRFVIFPLLGKFLGRKSAHIMWRRFANWWF</sequence>
<dbReference type="PANTHER" id="PTHR28230:SF1">
    <property type="entry name" value="MITOCHONDRIAL IMPORT PROTEIN 2"/>
    <property type="match status" value="1"/>
</dbReference>
<dbReference type="OrthoDB" id="5555533at2759"/>
<accession>A0A1A0H9U8</accession>
<dbReference type="GeneID" id="30029080"/>
<dbReference type="GO" id="GO:0070096">
    <property type="term" value="P:mitochondrial outer membrane translocase complex assembly"/>
    <property type="evidence" value="ECO:0007669"/>
    <property type="project" value="InterPro"/>
</dbReference>
<dbReference type="STRING" id="869754.A0A1A0H9U8"/>
<dbReference type="InterPro" id="IPR037652">
    <property type="entry name" value="Mim2"/>
</dbReference>
<protein>
    <submittedName>
        <fullName evidence="1">Uncharacterized protein</fullName>
    </submittedName>
</protein>
<organism evidence="1 2">
    <name type="scientific">Metschnikowia bicuspidata var. bicuspidata NRRL YB-4993</name>
    <dbReference type="NCBI Taxonomy" id="869754"/>
    <lineage>
        <taxon>Eukaryota</taxon>
        <taxon>Fungi</taxon>
        <taxon>Dikarya</taxon>
        <taxon>Ascomycota</taxon>
        <taxon>Saccharomycotina</taxon>
        <taxon>Pichiomycetes</taxon>
        <taxon>Metschnikowiaceae</taxon>
        <taxon>Metschnikowia</taxon>
    </lineage>
</organism>
<keyword evidence="2" id="KW-1185">Reference proteome</keyword>
<dbReference type="Pfam" id="PF19117">
    <property type="entry name" value="Mim2"/>
    <property type="match status" value="1"/>
</dbReference>
<dbReference type="PANTHER" id="PTHR28230">
    <property type="entry name" value="CHROMOSOME 1, WHOLE GENOME SHOTGUN SEQUENCE"/>
    <property type="match status" value="1"/>
</dbReference>
<evidence type="ECO:0000313" key="2">
    <source>
        <dbReference type="Proteomes" id="UP000092555"/>
    </source>
</evidence>
<dbReference type="RefSeq" id="XP_018711179.1">
    <property type="nucleotide sequence ID" value="XM_018856104.1"/>
</dbReference>